<dbReference type="Proteomes" id="UP000005580">
    <property type="component" value="Unassembled WGS sequence"/>
</dbReference>
<evidence type="ECO:0000256" key="1">
    <source>
        <dbReference type="SAM" id="Phobius"/>
    </source>
</evidence>
<dbReference type="STRING" id="28134.SAMN05444288_1875"/>
<protein>
    <submittedName>
        <fullName evidence="2">Uncharacterized protein</fullName>
    </submittedName>
</protein>
<dbReference type="RefSeq" id="WP_004368292.1">
    <property type="nucleotide sequence ID" value="NZ_GL833116.1"/>
</dbReference>
<keyword evidence="1" id="KW-0812">Transmembrane</keyword>
<evidence type="ECO:0000313" key="2">
    <source>
        <dbReference type="EMBL" id="EFZ37598.1"/>
    </source>
</evidence>
<name>E7RPF5_9BACT</name>
<dbReference type="HOGENOM" id="CLU_1794711_0_0_10"/>
<feature type="transmembrane region" description="Helical" evidence="1">
    <location>
        <begin position="112"/>
        <end position="132"/>
    </location>
</feature>
<dbReference type="EMBL" id="AEPE02000003">
    <property type="protein sequence ID" value="EFZ37598.1"/>
    <property type="molecule type" value="Genomic_DNA"/>
</dbReference>
<evidence type="ECO:0000313" key="3">
    <source>
        <dbReference type="Proteomes" id="UP000005580"/>
    </source>
</evidence>
<comment type="caution">
    <text evidence="2">The sequence shown here is derived from an EMBL/GenBank/DDBJ whole genome shotgun (WGS) entry which is preliminary data.</text>
</comment>
<keyword evidence="1" id="KW-1133">Transmembrane helix</keyword>
<reference evidence="2" key="1">
    <citation type="submission" date="2011-01" db="EMBL/GenBank/DDBJ databases">
        <authorList>
            <person name="Muzny D."/>
            <person name="Qin X."/>
            <person name="Buhay C."/>
            <person name="Dugan-Rocha S."/>
            <person name="Ding Y."/>
            <person name="Chen G."/>
            <person name="Hawes A."/>
            <person name="Holder M."/>
            <person name="Jhangiani S."/>
            <person name="Johnson A."/>
            <person name="Khan Z."/>
            <person name="Li Z."/>
            <person name="Liu W."/>
            <person name="Liu X."/>
            <person name="Perez L."/>
            <person name="Shen H."/>
            <person name="Wang Q."/>
            <person name="Watt J."/>
            <person name="Xi L."/>
            <person name="Xin Y."/>
            <person name="Zhou J."/>
            <person name="Deng J."/>
            <person name="Jiang H."/>
            <person name="Liu Y."/>
            <person name="Qu J."/>
            <person name="Song X.-Z."/>
            <person name="Zhang L."/>
            <person name="Villasana D."/>
            <person name="Johnson A."/>
            <person name="Liu J."/>
            <person name="Liyanage D."/>
            <person name="Lorensuhewa L."/>
            <person name="Robinson T."/>
            <person name="Song A."/>
            <person name="Song B.-B."/>
            <person name="Dinh H."/>
            <person name="Thornton R."/>
            <person name="Coyle M."/>
            <person name="Francisco L."/>
            <person name="Jackson L."/>
            <person name="Javaid M."/>
            <person name="Korchina V."/>
            <person name="Kovar C."/>
            <person name="Mata R."/>
            <person name="Mathew T."/>
            <person name="Ngo R."/>
            <person name="Nguyen L."/>
            <person name="Nguyen N."/>
            <person name="Okwuonu G."/>
            <person name="Ongeri F."/>
            <person name="Pham C."/>
            <person name="Simmons D."/>
            <person name="Wilczek-Boney K."/>
            <person name="Hale W."/>
            <person name="Jakkamsetti A."/>
            <person name="Pham P."/>
            <person name="Ruth R."/>
            <person name="San Lucas F."/>
            <person name="Warren J."/>
            <person name="Zhang J."/>
            <person name="Zhao Z."/>
            <person name="Zhou C."/>
            <person name="Zhu D."/>
            <person name="Lee S."/>
            <person name="Bess C."/>
            <person name="Blankenburg K."/>
            <person name="Forbes L."/>
            <person name="Fu Q."/>
            <person name="Gubbala S."/>
            <person name="Hirani K."/>
            <person name="Jayaseelan J.C."/>
            <person name="Lara F."/>
            <person name="Munidasa M."/>
            <person name="Palculict T."/>
            <person name="Patil S."/>
            <person name="Pu L.-L."/>
            <person name="Saada N."/>
            <person name="Tang L."/>
            <person name="Weissenberger G."/>
            <person name="Zhu Y."/>
            <person name="Hemphill L."/>
            <person name="Shang Y."/>
            <person name="Youmans B."/>
            <person name="Ayvaz T."/>
            <person name="Ross M."/>
            <person name="Santibanez J."/>
            <person name="Aqrawi P."/>
            <person name="Gross S."/>
            <person name="Joshi V."/>
            <person name="Fowler G."/>
            <person name="Nazareth L."/>
            <person name="Reid J."/>
            <person name="Worley K."/>
            <person name="Petrosino J."/>
            <person name="Highlander S."/>
            <person name="Gibbs R."/>
        </authorList>
    </citation>
    <scope>NUCLEOTIDE SEQUENCE [LARGE SCALE GENOMIC DNA]</scope>
    <source>
        <strain evidence="2">ATCC 33269</strain>
    </source>
</reference>
<dbReference type="AlphaFoldDB" id="E7RPF5"/>
<feature type="transmembrane region" description="Helical" evidence="1">
    <location>
        <begin position="78"/>
        <end position="97"/>
    </location>
</feature>
<keyword evidence="3" id="KW-1185">Reference proteome</keyword>
<gene>
    <name evidence="2" type="ORF">HMPREF0663_11056</name>
</gene>
<proteinExistence type="predicted"/>
<organism evidence="2 3">
    <name type="scientific">Hoylesella oralis ATCC 33269</name>
    <dbReference type="NCBI Taxonomy" id="873533"/>
    <lineage>
        <taxon>Bacteria</taxon>
        <taxon>Pseudomonadati</taxon>
        <taxon>Bacteroidota</taxon>
        <taxon>Bacteroidia</taxon>
        <taxon>Bacteroidales</taxon>
        <taxon>Prevotellaceae</taxon>
        <taxon>Hoylesella</taxon>
    </lineage>
</organism>
<feature type="transmembrane region" description="Helical" evidence="1">
    <location>
        <begin position="43"/>
        <end position="66"/>
    </location>
</feature>
<feature type="transmembrane region" description="Helical" evidence="1">
    <location>
        <begin position="7"/>
        <end position="31"/>
    </location>
</feature>
<keyword evidence="1" id="KW-0472">Membrane</keyword>
<sequence>MKRNTLLLITGIVLTVLFIIFSTTVLEAMYYEDEFSVDMYNQNLYFIVAVISAVEAWAFAGIYYYVINSVSFSRWYHWLLVLAIAAVSVPIEIYVYLNGVFDTEGVSYSSQLLSFSVVVMVVEALLFVLASYSVRWWSSNCRHTPIPE</sequence>
<accession>E7RPF5</accession>